<evidence type="ECO:0000313" key="3">
    <source>
        <dbReference type="Proteomes" id="UP000324222"/>
    </source>
</evidence>
<name>A0A5B7EWM4_PORTR</name>
<proteinExistence type="predicted"/>
<feature type="region of interest" description="Disordered" evidence="1">
    <location>
        <begin position="19"/>
        <end position="44"/>
    </location>
</feature>
<organism evidence="2 3">
    <name type="scientific">Portunus trituberculatus</name>
    <name type="common">Swimming crab</name>
    <name type="synonym">Neptunus trituberculatus</name>
    <dbReference type="NCBI Taxonomy" id="210409"/>
    <lineage>
        <taxon>Eukaryota</taxon>
        <taxon>Metazoa</taxon>
        <taxon>Ecdysozoa</taxon>
        <taxon>Arthropoda</taxon>
        <taxon>Crustacea</taxon>
        <taxon>Multicrustacea</taxon>
        <taxon>Malacostraca</taxon>
        <taxon>Eumalacostraca</taxon>
        <taxon>Eucarida</taxon>
        <taxon>Decapoda</taxon>
        <taxon>Pleocyemata</taxon>
        <taxon>Brachyura</taxon>
        <taxon>Eubrachyura</taxon>
        <taxon>Portunoidea</taxon>
        <taxon>Portunidae</taxon>
        <taxon>Portuninae</taxon>
        <taxon>Portunus</taxon>
    </lineage>
</organism>
<reference evidence="2 3" key="1">
    <citation type="submission" date="2019-05" db="EMBL/GenBank/DDBJ databases">
        <title>Another draft genome of Portunus trituberculatus and its Hox gene families provides insights of decapod evolution.</title>
        <authorList>
            <person name="Jeong J.-H."/>
            <person name="Song I."/>
            <person name="Kim S."/>
            <person name="Choi T."/>
            <person name="Kim D."/>
            <person name="Ryu S."/>
            <person name="Kim W."/>
        </authorList>
    </citation>
    <scope>NUCLEOTIDE SEQUENCE [LARGE SCALE GENOMIC DNA]</scope>
    <source>
        <tissue evidence="2">Muscle</tissue>
    </source>
</reference>
<dbReference type="AlphaFoldDB" id="A0A5B7EWM4"/>
<sequence>MWILISFYPCISAEDVNVSRNPRPHYINKGRRAGEADPSEHKRLDYRSVVEGTVLQGEVTHPPMHLCPAAHPPPPPSRRRPEHWPHDHLTHHHDRSHR</sequence>
<feature type="region of interest" description="Disordered" evidence="1">
    <location>
        <begin position="60"/>
        <end position="98"/>
    </location>
</feature>
<evidence type="ECO:0000313" key="2">
    <source>
        <dbReference type="EMBL" id="MPC37428.1"/>
    </source>
</evidence>
<feature type="compositionally biased region" description="Basic residues" evidence="1">
    <location>
        <begin position="22"/>
        <end position="31"/>
    </location>
</feature>
<feature type="compositionally biased region" description="Basic residues" evidence="1">
    <location>
        <begin position="89"/>
        <end position="98"/>
    </location>
</feature>
<protein>
    <submittedName>
        <fullName evidence="2">Uncharacterized protein</fullName>
    </submittedName>
</protein>
<dbReference type="EMBL" id="VSRR010003779">
    <property type="protein sequence ID" value="MPC37428.1"/>
    <property type="molecule type" value="Genomic_DNA"/>
</dbReference>
<comment type="caution">
    <text evidence="2">The sequence shown here is derived from an EMBL/GenBank/DDBJ whole genome shotgun (WGS) entry which is preliminary data.</text>
</comment>
<feature type="compositionally biased region" description="Basic and acidic residues" evidence="1">
    <location>
        <begin position="32"/>
        <end position="44"/>
    </location>
</feature>
<accession>A0A5B7EWM4</accession>
<keyword evidence="3" id="KW-1185">Reference proteome</keyword>
<evidence type="ECO:0000256" key="1">
    <source>
        <dbReference type="SAM" id="MobiDB-lite"/>
    </source>
</evidence>
<gene>
    <name evidence="2" type="ORF">E2C01_030905</name>
</gene>
<dbReference type="Proteomes" id="UP000324222">
    <property type="component" value="Unassembled WGS sequence"/>
</dbReference>